<keyword evidence="13" id="KW-1208">Phospholipid metabolism</keyword>
<protein>
    <recommendedName>
        <fullName evidence="6">CDP-diacylglycerol--glycerol-3-phosphate 3-phosphatidyltransferase</fullName>
        <ecNumber evidence="5">2.7.8.5</ecNumber>
    </recommendedName>
</protein>
<dbReference type="PANTHER" id="PTHR14269">
    <property type="entry name" value="CDP-DIACYLGLYCEROL--GLYCEROL-3-PHOSPHATE 3-PHOSPHATIDYLTRANSFERASE-RELATED"/>
    <property type="match status" value="1"/>
</dbReference>
<dbReference type="PANTHER" id="PTHR14269:SF62">
    <property type="entry name" value="CDP-DIACYLGLYCEROL--GLYCEROL-3-PHOSPHATE 3-PHOSPHATIDYLTRANSFERASE 1, CHLOROPLASTIC"/>
    <property type="match status" value="1"/>
</dbReference>
<comment type="catalytic activity">
    <reaction evidence="14">
        <text>a CDP-1,2-diacyl-sn-glycerol + sn-glycerol 3-phosphate = a 1,2-diacyl-sn-glycero-3-phospho-(1'-sn-glycero-3'-phosphate) + CMP + H(+)</text>
        <dbReference type="Rhea" id="RHEA:12593"/>
        <dbReference type="ChEBI" id="CHEBI:15378"/>
        <dbReference type="ChEBI" id="CHEBI:57597"/>
        <dbReference type="ChEBI" id="CHEBI:58332"/>
        <dbReference type="ChEBI" id="CHEBI:60110"/>
        <dbReference type="ChEBI" id="CHEBI:60377"/>
        <dbReference type="EC" id="2.7.8.5"/>
    </reaction>
</comment>
<evidence type="ECO:0000256" key="3">
    <source>
        <dbReference type="ARBA" id="ARBA00005189"/>
    </source>
</evidence>
<dbReference type="InterPro" id="IPR004570">
    <property type="entry name" value="Phosphatidylglycerol_P_synth"/>
</dbReference>
<dbReference type="GO" id="GO:0016020">
    <property type="term" value="C:membrane"/>
    <property type="evidence" value="ECO:0007669"/>
    <property type="project" value="UniProtKB-SubCell"/>
</dbReference>
<keyword evidence="12" id="KW-0594">Phospholipid biosynthesis</keyword>
<comment type="pathway">
    <text evidence="3">Lipid metabolism.</text>
</comment>
<comment type="pathway">
    <text evidence="2">Phospholipid metabolism; phosphatidylglycerol biosynthesis; phosphatidylglycerol from CDP-diacylglycerol: step 1/2.</text>
</comment>
<dbReference type="AlphaFoldDB" id="A0A1E3WC55"/>
<evidence type="ECO:0000256" key="16">
    <source>
        <dbReference type="SAM" id="Phobius"/>
    </source>
</evidence>
<dbReference type="OrthoDB" id="9796672at2"/>
<keyword evidence="7" id="KW-0444">Lipid biosynthesis</keyword>
<dbReference type="InterPro" id="IPR043130">
    <property type="entry name" value="CDP-OH_PTrfase_TM_dom"/>
</dbReference>
<keyword evidence="9 16" id="KW-1133">Transmembrane helix</keyword>
<keyword evidence="10" id="KW-0443">Lipid metabolism</keyword>
<comment type="caution">
    <text evidence="17">The sequence shown here is derived from an EMBL/GenBank/DDBJ whole genome shotgun (WGS) entry which is preliminary data.</text>
</comment>
<gene>
    <name evidence="17" type="ORF">AUC71_10360</name>
</gene>
<keyword evidence="8 16" id="KW-0812">Transmembrane</keyword>
<accession>A0A1E3WC55</accession>
<evidence type="ECO:0000256" key="9">
    <source>
        <dbReference type="ARBA" id="ARBA00022989"/>
    </source>
</evidence>
<dbReference type="RefSeq" id="WP_069623500.1">
    <property type="nucleotide sequence ID" value="NZ_LPWD01000126.1"/>
</dbReference>
<evidence type="ECO:0000256" key="11">
    <source>
        <dbReference type="ARBA" id="ARBA00023136"/>
    </source>
</evidence>
<name>A0A1E3WC55_9HYPH</name>
<reference evidence="17 18" key="1">
    <citation type="journal article" date="2016" name="Environ. Microbiol.">
        <title>New Methyloceanibacter diversity from North Sea sediments includes methanotroph containing solely the soluble methane monooxygenase.</title>
        <authorList>
            <person name="Vekeman B."/>
            <person name="Kerckhof F.M."/>
            <person name="Cremers G."/>
            <person name="de Vos P."/>
            <person name="Vandamme P."/>
            <person name="Boon N."/>
            <person name="Op den Camp H.J."/>
            <person name="Heylen K."/>
        </authorList>
    </citation>
    <scope>NUCLEOTIDE SEQUENCE [LARGE SCALE GENOMIC DNA]</scope>
    <source>
        <strain evidence="17 18">R-67177</strain>
    </source>
</reference>
<evidence type="ECO:0000313" key="18">
    <source>
        <dbReference type="Proteomes" id="UP000095042"/>
    </source>
</evidence>
<dbReference type="InterPro" id="IPR050324">
    <property type="entry name" value="CDP-alcohol_PTase-I"/>
</dbReference>
<evidence type="ECO:0000256" key="7">
    <source>
        <dbReference type="ARBA" id="ARBA00022516"/>
    </source>
</evidence>
<feature type="region of interest" description="Disordered" evidence="15">
    <location>
        <begin position="182"/>
        <end position="203"/>
    </location>
</feature>
<evidence type="ECO:0000256" key="2">
    <source>
        <dbReference type="ARBA" id="ARBA00005042"/>
    </source>
</evidence>
<dbReference type="GO" id="GO:0046474">
    <property type="term" value="P:glycerophospholipid biosynthetic process"/>
    <property type="evidence" value="ECO:0007669"/>
    <property type="project" value="TreeGrafter"/>
</dbReference>
<organism evidence="17 18">
    <name type="scientific">Methyloceanibacter marginalis</name>
    <dbReference type="NCBI Taxonomy" id="1774971"/>
    <lineage>
        <taxon>Bacteria</taxon>
        <taxon>Pseudomonadati</taxon>
        <taxon>Pseudomonadota</taxon>
        <taxon>Alphaproteobacteria</taxon>
        <taxon>Hyphomicrobiales</taxon>
        <taxon>Hyphomicrobiaceae</taxon>
        <taxon>Methyloceanibacter</taxon>
    </lineage>
</organism>
<dbReference type="Proteomes" id="UP000095042">
    <property type="component" value="Unassembled WGS sequence"/>
</dbReference>
<evidence type="ECO:0000256" key="15">
    <source>
        <dbReference type="SAM" id="MobiDB-lite"/>
    </source>
</evidence>
<feature type="transmembrane region" description="Helical" evidence="16">
    <location>
        <begin position="150"/>
        <end position="171"/>
    </location>
</feature>
<proteinExistence type="inferred from homology"/>
<evidence type="ECO:0000256" key="5">
    <source>
        <dbReference type="ARBA" id="ARBA00013170"/>
    </source>
</evidence>
<evidence type="ECO:0000256" key="1">
    <source>
        <dbReference type="ARBA" id="ARBA00004141"/>
    </source>
</evidence>
<dbReference type="EMBL" id="LPWD01000126">
    <property type="protein sequence ID" value="ODS03310.1"/>
    <property type="molecule type" value="Genomic_DNA"/>
</dbReference>
<dbReference type="InterPro" id="IPR000462">
    <property type="entry name" value="CDP-OH_P_trans"/>
</dbReference>
<evidence type="ECO:0000256" key="13">
    <source>
        <dbReference type="ARBA" id="ARBA00023264"/>
    </source>
</evidence>
<evidence type="ECO:0000256" key="10">
    <source>
        <dbReference type="ARBA" id="ARBA00023098"/>
    </source>
</evidence>
<feature type="transmembrane region" description="Helical" evidence="16">
    <location>
        <begin position="59"/>
        <end position="79"/>
    </location>
</feature>
<comment type="similarity">
    <text evidence="4">Belongs to the CDP-alcohol phosphatidyltransferase class-I family.</text>
</comment>
<keyword evidence="18" id="KW-1185">Reference proteome</keyword>
<evidence type="ECO:0000313" key="17">
    <source>
        <dbReference type="EMBL" id="ODS03310.1"/>
    </source>
</evidence>
<dbReference type="GO" id="GO:0008444">
    <property type="term" value="F:CDP-diacylglycerol-glycerol-3-phosphate 3-phosphatidyltransferase activity"/>
    <property type="evidence" value="ECO:0007669"/>
    <property type="project" value="UniProtKB-EC"/>
</dbReference>
<evidence type="ECO:0000256" key="12">
    <source>
        <dbReference type="ARBA" id="ARBA00023209"/>
    </source>
</evidence>
<dbReference type="Gene3D" id="1.20.120.1760">
    <property type="match status" value="1"/>
</dbReference>
<comment type="subcellular location">
    <subcellularLocation>
        <location evidence="1">Membrane</location>
        <topology evidence="1">Multi-pass membrane protein</topology>
    </subcellularLocation>
</comment>
<dbReference type="PIRSF" id="PIRSF000847">
    <property type="entry name" value="Phos_ph_gly_syn"/>
    <property type="match status" value="1"/>
</dbReference>
<keyword evidence="11 16" id="KW-0472">Membrane</keyword>
<sequence>MNIPNTLTLARIIAVPLLVWLIIDQEMFAAFMVFVLAGLSDAADGYLAKRYGWNTELGAYLDPIADKALLVTIYVTLGLAGHLPVWLVIAVVSRDILIVGAVLLAWMMSRPINVKPLLISKANTCSQIALAGVVLAELGLGLGLDTLVWVLIWVTGTLTILSAFAYFWAWLRHMARYEPAPAPRPNRRKARGADAPRSGVRAS</sequence>
<evidence type="ECO:0000256" key="6">
    <source>
        <dbReference type="ARBA" id="ARBA00014944"/>
    </source>
</evidence>
<evidence type="ECO:0000256" key="14">
    <source>
        <dbReference type="ARBA" id="ARBA00048586"/>
    </source>
</evidence>
<evidence type="ECO:0000256" key="4">
    <source>
        <dbReference type="ARBA" id="ARBA00010441"/>
    </source>
</evidence>
<dbReference type="FunFam" id="1.20.120.1760:FF:000033">
    <property type="entry name" value="CDP-alcohol phosphatidyltransferase"/>
    <property type="match status" value="1"/>
</dbReference>
<dbReference type="Pfam" id="PF01066">
    <property type="entry name" value="CDP-OH_P_transf"/>
    <property type="match status" value="1"/>
</dbReference>
<evidence type="ECO:0000256" key="8">
    <source>
        <dbReference type="ARBA" id="ARBA00022692"/>
    </source>
</evidence>
<keyword evidence="17" id="KW-0808">Transferase</keyword>
<dbReference type="EC" id="2.7.8.5" evidence="5"/>